<dbReference type="InterPro" id="IPR036724">
    <property type="entry name" value="Cobalamin-bd_sf"/>
</dbReference>
<feature type="domain" description="Methylmalonyl-CoA mutase alpha/beta chain catalytic" evidence="6">
    <location>
        <begin position="177"/>
        <end position="423"/>
    </location>
</feature>
<dbReference type="PANTHER" id="PTHR48101">
    <property type="entry name" value="METHYLMALONYL-COA MUTASE, MITOCHONDRIAL-RELATED"/>
    <property type="match status" value="1"/>
</dbReference>
<gene>
    <name evidence="7" type="ordered locus">Cpar_0828</name>
</gene>
<evidence type="ECO:0000313" key="8">
    <source>
        <dbReference type="Proteomes" id="UP000008811"/>
    </source>
</evidence>
<dbReference type="InterPro" id="IPR016176">
    <property type="entry name" value="Cbl-dep_enz_cat"/>
</dbReference>
<protein>
    <submittedName>
        <fullName evidence="7">Methylmalonyl-CoA mutase</fullName>
        <ecNumber evidence="7">5.4.99.2</ecNumber>
    </submittedName>
</protein>
<dbReference type="HOGENOM" id="CLU_009523_6_1_10"/>
<dbReference type="EMBL" id="CP001099">
    <property type="protein sequence ID" value="ACF11244.1"/>
    <property type="molecule type" value="Genomic_DNA"/>
</dbReference>
<dbReference type="InterPro" id="IPR006099">
    <property type="entry name" value="MeMalonylCoA_mutase_a/b_cat"/>
</dbReference>
<dbReference type="EC" id="5.4.99.2" evidence="7"/>
<reference evidence="7" key="1">
    <citation type="submission" date="2008-06" db="EMBL/GenBank/DDBJ databases">
        <title>Complete sequence of Chlorobaculum parvum NCIB 8327.</title>
        <authorList>
            <consortium name="US DOE Joint Genome Institute"/>
            <person name="Lucas S."/>
            <person name="Copeland A."/>
            <person name="Lapidus A."/>
            <person name="Glavina del Rio T."/>
            <person name="Dalin E."/>
            <person name="Tice H."/>
            <person name="Bruce D."/>
            <person name="Goodwin L."/>
            <person name="Pitluck S."/>
            <person name="Schmutz J."/>
            <person name="Larimer F."/>
            <person name="Land M."/>
            <person name="Hauser L."/>
            <person name="Kyrpides N."/>
            <person name="Mikhailova N."/>
            <person name="Zhao F."/>
            <person name="Li T."/>
            <person name="Liu Z."/>
            <person name="Overmann J."/>
            <person name="Bryant D.A."/>
            <person name="Richardson P."/>
        </authorList>
    </citation>
    <scope>NUCLEOTIDE SEQUENCE [LARGE SCALE GENOMIC DNA]</scope>
    <source>
        <strain evidence="7">NCIB 8327</strain>
    </source>
</reference>
<evidence type="ECO:0000259" key="6">
    <source>
        <dbReference type="Pfam" id="PF01642"/>
    </source>
</evidence>
<dbReference type="GO" id="GO:0046872">
    <property type="term" value="F:metal ion binding"/>
    <property type="evidence" value="ECO:0007669"/>
    <property type="project" value="InterPro"/>
</dbReference>
<dbReference type="SUPFAM" id="SSF51703">
    <property type="entry name" value="Cobalamin (vitamin B12)-dependent enzymes"/>
    <property type="match status" value="1"/>
</dbReference>
<dbReference type="RefSeq" id="WP_012502077.1">
    <property type="nucleotide sequence ID" value="NC_011027.1"/>
</dbReference>
<sequence length="584" mass="63318">MNDTESLFSGFPAIDHAQWKSKVLDELKGAGYSKVVWKTPDGFEMEPWYNRHTAAPASAVQFRRSTNRWRICQQIAVTRLLDDPALLGDAVSGGADAIELRFEKAPEKAEVKRLLDVLKNIDLSQIAFYFSGLIDEPTPLLEALTTLPGFTSNSGALLFDALANPDADLPLPSAEKTGSEFRTIAVDTVRFHHDGATVAQELAFALAGLSDCLDRMTDAGVDTTKAASAIEIVVACGTSHLPELAKLRALRAIWPQLLGAWGVPAETMPEPRLFVRASSRSFSVLDPYTNILRLSTEALSAILGGCDTLQVTPFDPTGSLSPEFSDRIARNIQLLFREESTLDHVVDPAAGSYYIETLTSKLGREAWRIFVKIQAEGGLREAEANGFISSLITSSAEVRQKEIDTRRRTLVGINRYTVPPSPEVVTAVQQRLGVTAINSYEELRMRIIAHAAAGGSTPRAALWLHGEPAKSQRVAAFAEDFLRSGGFEVLPPVTLDATPGSCEAILSGKPQIVVLCWADEESFVAIPEACAAIHEADRECVVIMAAKPPAQADELLQAGLDRFIYTGCDAFADLLALQKKTGVL</sequence>
<evidence type="ECO:0000256" key="4">
    <source>
        <dbReference type="ARBA" id="ARBA00023235"/>
    </source>
</evidence>
<dbReference type="GO" id="GO:0004494">
    <property type="term" value="F:methylmalonyl-CoA mutase activity"/>
    <property type="evidence" value="ECO:0007669"/>
    <property type="project" value="UniProtKB-EC"/>
</dbReference>
<accession>B3QMU1</accession>
<keyword evidence="4 7" id="KW-0413">Isomerase</keyword>
<dbReference type="Pfam" id="PF01642">
    <property type="entry name" value="MM_CoA_mutase"/>
    <property type="match status" value="1"/>
</dbReference>
<dbReference type="PANTHER" id="PTHR48101:SF1">
    <property type="entry name" value="METHYLMALONYL-COA MUTASE, LARGE SUBUNIT"/>
    <property type="match status" value="1"/>
</dbReference>
<dbReference type="AlphaFoldDB" id="B3QMU1"/>
<dbReference type="OrthoDB" id="9762378at2"/>
<dbReference type="Gene3D" id="3.40.50.280">
    <property type="entry name" value="Cobalamin-binding domain"/>
    <property type="match status" value="1"/>
</dbReference>
<dbReference type="Gene3D" id="3.20.20.240">
    <property type="entry name" value="Methylmalonyl-CoA mutase"/>
    <property type="match status" value="1"/>
</dbReference>
<organism evidence="7 8">
    <name type="scientific">Chlorobaculum parvum (strain DSM 263 / NCIMB 8327)</name>
    <name type="common">Chlorobium vibrioforme subsp. thiosulfatophilum</name>
    <dbReference type="NCBI Taxonomy" id="517417"/>
    <lineage>
        <taxon>Bacteria</taxon>
        <taxon>Pseudomonadati</taxon>
        <taxon>Chlorobiota</taxon>
        <taxon>Chlorobiia</taxon>
        <taxon>Chlorobiales</taxon>
        <taxon>Chlorobiaceae</taxon>
        <taxon>Chlorobaculum</taxon>
    </lineage>
</organism>
<dbReference type="GO" id="GO:0031419">
    <property type="term" value="F:cobalamin binding"/>
    <property type="evidence" value="ECO:0007669"/>
    <property type="project" value="UniProtKB-KW"/>
</dbReference>
<comment type="cofactor">
    <cofactor evidence="1">
        <name>adenosylcob(III)alamin</name>
        <dbReference type="ChEBI" id="CHEBI:18408"/>
    </cofactor>
</comment>
<evidence type="ECO:0000256" key="3">
    <source>
        <dbReference type="ARBA" id="ARBA00022628"/>
    </source>
</evidence>
<evidence type="ECO:0000256" key="5">
    <source>
        <dbReference type="ARBA" id="ARBA00023285"/>
    </source>
</evidence>
<evidence type="ECO:0000313" key="7">
    <source>
        <dbReference type="EMBL" id="ACF11244.1"/>
    </source>
</evidence>
<proteinExistence type="inferred from homology"/>
<keyword evidence="5" id="KW-0170">Cobalt</keyword>
<comment type="similarity">
    <text evidence="2">Belongs to the methylmalonyl-CoA mutase family.</text>
</comment>
<keyword evidence="8" id="KW-1185">Reference proteome</keyword>
<keyword evidence="3" id="KW-0846">Cobalamin</keyword>
<dbReference type="Proteomes" id="UP000008811">
    <property type="component" value="Chromosome"/>
</dbReference>
<evidence type="ECO:0000256" key="2">
    <source>
        <dbReference type="ARBA" id="ARBA00008465"/>
    </source>
</evidence>
<dbReference type="eggNOG" id="COG1884">
    <property type="taxonomic scope" value="Bacteria"/>
</dbReference>
<name>B3QMU1_CHLP8</name>
<dbReference type="SUPFAM" id="SSF52242">
    <property type="entry name" value="Cobalamin (vitamin B12)-binding domain"/>
    <property type="match status" value="1"/>
</dbReference>
<dbReference type="KEGG" id="cpc:Cpar_0828"/>
<dbReference type="STRING" id="517417.Cpar_0828"/>
<evidence type="ECO:0000256" key="1">
    <source>
        <dbReference type="ARBA" id="ARBA00001922"/>
    </source>
</evidence>